<dbReference type="InterPro" id="IPR057136">
    <property type="entry name" value="At2g35280_TPR_dom"/>
</dbReference>
<dbReference type="OrthoDB" id="1086299at2759"/>
<organism evidence="2 3">
    <name type="scientific">Raphanus sativus</name>
    <name type="common">Radish</name>
    <name type="synonym">Raphanus raphanistrum var. sativus</name>
    <dbReference type="NCBI Taxonomy" id="3726"/>
    <lineage>
        <taxon>Eukaryota</taxon>
        <taxon>Viridiplantae</taxon>
        <taxon>Streptophyta</taxon>
        <taxon>Embryophyta</taxon>
        <taxon>Tracheophyta</taxon>
        <taxon>Spermatophyta</taxon>
        <taxon>Magnoliopsida</taxon>
        <taxon>eudicotyledons</taxon>
        <taxon>Gunneridae</taxon>
        <taxon>Pentapetalae</taxon>
        <taxon>rosids</taxon>
        <taxon>malvids</taxon>
        <taxon>Brassicales</taxon>
        <taxon>Brassicaceae</taxon>
        <taxon>Brassiceae</taxon>
        <taxon>Raphanus</taxon>
    </lineage>
</organism>
<dbReference type="InterPro" id="IPR040338">
    <property type="entry name" value="At1g67623-like"/>
</dbReference>
<dbReference type="PANTHER" id="PTHR33784">
    <property type="entry name" value="OS05G0482100 PROTEIN"/>
    <property type="match status" value="1"/>
</dbReference>
<dbReference type="AlphaFoldDB" id="A0A6J0NSN2"/>
<dbReference type="Pfam" id="PF23310">
    <property type="entry name" value="TPR_27"/>
    <property type="match status" value="1"/>
</dbReference>
<dbReference type="GeneID" id="108858332"/>
<sequence length="215" mass="25083">MSNLASLPPSILHKILSKVATCHIRDFDSARIAFSGFNQIGRDDYFYRSADLIHFNDWIYEVNAVRKFRLMCYQTGNPEATYFRGMYEYFYLHLLDQGREKIHLAAERGLLLAKYVDGMLNLAFSVDDGRLVHNYPNFTREFADRLYYMIMNNICSAHCGYEKPEVFTSLLQRIKPWSVSKDCLCSAVEEPVFVESLDGSRTQWICDRCFWQCAV</sequence>
<dbReference type="RefSeq" id="XP_018487782.1">
    <property type="nucleotide sequence ID" value="XM_018632280.1"/>
</dbReference>
<evidence type="ECO:0000313" key="3">
    <source>
        <dbReference type="RefSeq" id="XP_018487782.1"/>
    </source>
</evidence>
<reference evidence="2" key="1">
    <citation type="journal article" date="2019" name="Database">
        <title>The radish genome database (RadishGD): an integrated information resource for radish genomics.</title>
        <authorList>
            <person name="Yu H.J."/>
            <person name="Baek S."/>
            <person name="Lee Y.J."/>
            <person name="Cho A."/>
            <person name="Mun J.H."/>
        </authorList>
    </citation>
    <scope>NUCLEOTIDE SEQUENCE [LARGE SCALE GENOMIC DNA]</scope>
    <source>
        <strain evidence="2">cv. WK10039</strain>
    </source>
</reference>
<accession>A0A6J0NSN2</accession>
<name>A0A6J0NSN2_RAPSA</name>
<evidence type="ECO:0000313" key="2">
    <source>
        <dbReference type="Proteomes" id="UP000504610"/>
    </source>
</evidence>
<protein>
    <submittedName>
        <fullName evidence="3">F-box protein At1g67623</fullName>
    </submittedName>
</protein>
<dbReference type="PANTHER" id="PTHR33784:SF37">
    <property type="entry name" value="F-BOX DOMAIN-CONTAINING PROTEIN"/>
    <property type="match status" value="1"/>
</dbReference>
<gene>
    <name evidence="3" type="primary">LOC108858332</name>
</gene>
<proteinExistence type="predicted"/>
<evidence type="ECO:0000259" key="1">
    <source>
        <dbReference type="Pfam" id="PF23310"/>
    </source>
</evidence>
<dbReference type="KEGG" id="rsz:108858332"/>
<keyword evidence="2" id="KW-1185">Reference proteome</keyword>
<dbReference type="Proteomes" id="UP000504610">
    <property type="component" value="Chromosome 5"/>
</dbReference>
<reference evidence="3" key="2">
    <citation type="submission" date="2025-08" db="UniProtKB">
        <authorList>
            <consortium name="RefSeq"/>
        </authorList>
    </citation>
    <scope>IDENTIFICATION</scope>
    <source>
        <tissue evidence="3">Leaf</tissue>
    </source>
</reference>
<feature type="domain" description="At2g35280-like TPR" evidence="1">
    <location>
        <begin position="55"/>
        <end position="125"/>
    </location>
</feature>